<dbReference type="EMBL" id="HG529672">
    <property type="protein sequence ID" value="CDI55982.1"/>
    <property type="molecule type" value="Genomic_DNA"/>
</dbReference>
<dbReference type="InterPro" id="IPR033194">
    <property type="entry name" value="MFAP1"/>
</dbReference>
<proteinExistence type="predicted"/>
<feature type="compositionally biased region" description="Polar residues" evidence="1">
    <location>
        <begin position="188"/>
        <end position="198"/>
    </location>
</feature>
<reference evidence="3" key="1">
    <citation type="journal article" date="2014" name="Genome Biol. Evol.">
        <title>Gene Loss Rather Than Gene Gain Is Associated with a Host Jump from Monocots to Dicots in the Smut Fungus Melanopsichium pennsylvanicum.</title>
        <authorList>
            <person name="Sharma R."/>
            <person name="Mishra B."/>
            <person name="Runge F."/>
            <person name="Thines M."/>
        </authorList>
    </citation>
    <scope>NUCLEOTIDE SEQUENCE</scope>
    <source>
        <strain evidence="3">4</strain>
    </source>
</reference>
<feature type="compositionally biased region" description="Basic and acidic residues" evidence="1">
    <location>
        <begin position="41"/>
        <end position="52"/>
    </location>
</feature>
<dbReference type="Pfam" id="PF06991">
    <property type="entry name" value="MFAP1"/>
    <property type="match status" value="1"/>
</dbReference>
<feature type="region of interest" description="Disordered" evidence="1">
    <location>
        <begin position="291"/>
        <end position="318"/>
    </location>
</feature>
<feature type="region of interest" description="Disordered" evidence="1">
    <location>
        <begin position="1"/>
        <end position="60"/>
    </location>
</feature>
<feature type="compositionally biased region" description="Acidic residues" evidence="1">
    <location>
        <begin position="108"/>
        <end position="122"/>
    </location>
</feature>
<name>A0A077R9W1_9BASI</name>
<dbReference type="PANTHER" id="PTHR15327">
    <property type="entry name" value="MICROFIBRIL-ASSOCIATED PROTEIN"/>
    <property type="match status" value="1"/>
</dbReference>
<dbReference type="AlphaFoldDB" id="A0A077R9W1"/>
<dbReference type="InterPro" id="IPR009730">
    <property type="entry name" value="MFAP1_C"/>
</dbReference>
<accession>A0A077R9W1</accession>
<feature type="compositionally biased region" description="Acidic residues" evidence="1">
    <location>
        <begin position="158"/>
        <end position="172"/>
    </location>
</feature>
<protein>
    <submittedName>
        <fullName evidence="3">Related to microfibril-associated protein</fullName>
    </submittedName>
</protein>
<evidence type="ECO:0000313" key="3">
    <source>
        <dbReference type="EMBL" id="CDI55982.1"/>
    </source>
</evidence>
<evidence type="ECO:0000256" key="1">
    <source>
        <dbReference type="SAM" id="MobiDB-lite"/>
    </source>
</evidence>
<evidence type="ECO:0000259" key="2">
    <source>
        <dbReference type="Pfam" id="PF06991"/>
    </source>
</evidence>
<sequence>MAPSQPPKSASRLARPAARYRPGKAPLGASLDDYSDSDESDSGHNHNAKPDEGVSGVKDLSSGTKALLHSGAARKGAAIVISDASAGGKRLDLRLNAPIQAVKGKEEDSSEYETDTGSEEEDIAKPVFRKPGTAGPPPPPAAAKPQHHVTADSGSSEYETDSSSEESSEEDAPQPLLKPVFKPKAARTTISAAITDTQIIEPDPETKAELEAAARRKEAHDLAEATIQRSLAERKHSELSSVEVDDTDGLDAEAEFAAWRERELARLKRDHDAIQQKLQEQRELECFKSLPESEKERLGRERAAQQRAEKKEQRGQPGFMQKYYHKGSFFQDMDIWNRDFTEKTEKDVDVRALPKIMQVRGVVGIQVGVEAERTEHKLRRGIEDGERGQKMKRSLGQKEIQNKIGAQVQDEIRADMAGMMILKAQGLQGIDTEIMTLLVGIKICDRGMIESIANIINHHPIPIRTVASMLAVIVLIVKMNIGETVIEVTAMIPNMTVISMAPDQIGTTRTITSDAIGMMTQGIDTDMEMMRGTKTSGVIGNIDIKAAQAEAKNRIANI</sequence>
<feature type="compositionally biased region" description="Basic and acidic residues" evidence="1">
    <location>
        <begin position="291"/>
        <end position="314"/>
    </location>
</feature>
<feature type="domain" description="Micro-fibrillar-associated protein 1 C-terminal" evidence="2">
    <location>
        <begin position="167"/>
        <end position="364"/>
    </location>
</feature>
<organism evidence="3">
    <name type="scientific">Melanopsichium pennsylvanicum 4</name>
    <dbReference type="NCBI Taxonomy" id="1398559"/>
    <lineage>
        <taxon>Eukaryota</taxon>
        <taxon>Fungi</taxon>
        <taxon>Dikarya</taxon>
        <taxon>Basidiomycota</taxon>
        <taxon>Ustilaginomycotina</taxon>
        <taxon>Ustilaginomycetes</taxon>
        <taxon>Ustilaginales</taxon>
        <taxon>Ustilaginaceae</taxon>
        <taxon>Melanopsichium</taxon>
    </lineage>
</organism>
<feature type="compositionally biased region" description="Basic and acidic residues" evidence="1">
    <location>
        <begin position="204"/>
        <end position="219"/>
    </location>
</feature>
<feature type="region of interest" description="Disordered" evidence="1">
    <location>
        <begin position="99"/>
        <end position="219"/>
    </location>
</feature>